<evidence type="ECO:0000256" key="1">
    <source>
        <dbReference type="SAM" id="MobiDB-lite"/>
    </source>
</evidence>
<gene>
    <name evidence="2" type="ORF">WOLCODRAFT_159187</name>
</gene>
<sequence>MAVGHTVFMRQENIALKERLNSKQKGNRGKSKGVRVRVELLTSAESRQRHAEEEARQKEKQMKADERSRMDGSESFKGSLSTKNKQDLLDIAIWSWKPTLAIADCSPLPQAWK</sequence>
<dbReference type="OrthoDB" id="2693441at2759"/>
<name>A0A2H3JSG6_WOLCO</name>
<feature type="region of interest" description="Disordered" evidence="1">
    <location>
        <begin position="41"/>
        <end position="80"/>
    </location>
</feature>
<organism evidence="2 3">
    <name type="scientific">Wolfiporia cocos (strain MD-104)</name>
    <name type="common">Brown rot fungus</name>
    <dbReference type="NCBI Taxonomy" id="742152"/>
    <lineage>
        <taxon>Eukaryota</taxon>
        <taxon>Fungi</taxon>
        <taxon>Dikarya</taxon>
        <taxon>Basidiomycota</taxon>
        <taxon>Agaricomycotina</taxon>
        <taxon>Agaricomycetes</taxon>
        <taxon>Polyporales</taxon>
        <taxon>Phaeolaceae</taxon>
        <taxon>Wolfiporia</taxon>
    </lineage>
</organism>
<accession>A0A2H3JSG6</accession>
<evidence type="ECO:0000313" key="2">
    <source>
        <dbReference type="EMBL" id="PCH39594.1"/>
    </source>
</evidence>
<protein>
    <submittedName>
        <fullName evidence="2">Uncharacterized protein</fullName>
    </submittedName>
</protein>
<dbReference type="Proteomes" id="UP000218811">
    <property type="component" value="Unassembled WGS sequence"/>
</dbReference>
<keyword evidence="3" id="KW-1185">Reference proteome</keyword>
<reference evidence="2 3" key="1">
    <citation type="journal article" date="2012" name="Science">
        <title>The Paleozoic origin of enzymatic lignin decomposition reconstructed from 31 fungal genomes.</title>
        <authorList>
            <person name="Floudas D."/>
            <person name="Binder M."/>
            <person name="Riley R."/>
            <person name="Barry K."/>
            <person name="Blanchette R.A."/>
            <person name="Henrissat B."/>
            <person name="Martinez A.T."/>
            <person name="Otillar R."/>
            <person name="Spatafora J.W."/>
            <person name="Yadav J.S."/>
            <person name="Aerts A."/>
            <person name="Benoit I."/>
            <person name="Boyd A."/>
            <person name="Carlson A."/>
            <person name="Copeland A."/>
            <person name="Coutinho P.M."/>
            <person name="de Vries R.P."/>
            <person name="Ferreira P."/>
            <person name="Findley K."/>
            <person name="Foster B."/>
            <person name="Gaskell J."/>
            <person name="Glotzer D."/>
            <person name="Gorecki P."/>
            <person name="Heitman J."/>
            <person name="Hesse C."/>
            <person name="Hori C."/>
            <person name="Igarashi K."/>
            <person name="Jurgens J.A."/>
            <person name="Kallen N."/>
            <person name="Kersten P."/>
            <person name="Kohler A."/>
            <person name="Kuees U."/>
            <person name="Kumar T.K.A."/>
            <person name="Kuo A."/>
            <person name="LaButti K."/>
            <person name="Larrondo L.F."/>
            <person name="Lindquist E."/>
            <person name="Ling A."/>
            <person name="Lombard V."/>
            <person name="Lucas S."/>
            <person name="Lundell T."/>
            <person name="Martin R."/>
            <person name="McLaughlin D.J."/>
            <person name="Morgenstern I."/>
            <person name="Morin E."/>
            <person name="Murat C."/>
            <person name="Nagy L.G."/>
            <person name="Nolan M."/>
            <person name="Ohm R.A."/>
            <person name="Patyshakuliyeva A."/>
            <person name="Rokas A."/>
            <person name="Ruiz-Duenas F.J."/>
            <person name="Sabat G."/>
            <person name="Salamov A."/>
            <person name="Samejima M."/>
            <person name="Schmutz J."/>
            <person name="Slot J.C."/>
            <person name="St John F."/>
            <person name="Stenlid J."/>
            <person name="Sun H."/>
            <person name="Sun S."/>
            <person name="Syed K."/>
            <person name="Tsang A."/>
            <person name="Wiebenga A."/>
            <person name="Young D."/>
            <person name="Pisabarro A."/>
            <person name="Eastwood D.C."/>
            <person name="Martin F."/>
            <person name="Cullen D."/>
            <person name="Grigoriev I.V."/>
            <person name="Hibbett D.S."/>
        </authorList>
    </citation>
    <scope>NUCLEOTIDE SEQUENCE [LARGE SCALE GENOMIC DNA]</scope>
    <source>
        <strain evidence="2 3">MD-104</strain>
    </source>
</reference>
<evidence type="ECO:0000313" key="3">
    <source>
        <dbReference type="Proteomes" id="UP000218811"/>
    </source>
</evidence>
<dbReference type="EMBL" id="KB468020">
    <property type="protein sequence ID" value="PCH39594.1"/>
    <property type="molecule type" value="Genomic_DNA"/>
</dbReference>
<feature type="compositionally biased region" description="Basic and acidic residues" evidence="1">
    <location>
        <begin position="46"/>
        <end position="74"/>
    </location>
</feature>
<proteinExistence type="predicted"/>
<dbReference type="AlphaFoldDB" id="A0A2H3JSG6"/>